<dbReference type="GO" id="GO:0019135">
    <property type="term" value="F:deoxyhypusine monooxygenase activity"/>
    <property type="evidence" value="ECO:0007669"/>
    <property type="project" value="TreeGrafter"/>
</dbReference>
<evidence type="ECO:0000313" key="2">
    <source>
        <dbReference type="EMBL" id="BBM83019.1"/>
    </source>
</evidence>
<dbReference type="KEGG" id="uam:UABAM_01362"/>
<evidence type="ECO:0000313" key="3">
    <source>
        <dbReference type="Proteomes" id="UP000326354"/>
    </source>
</evidence>
<accession>A0A5S9F302</accession>
<feature type="domain" description="DUF11" evidence="1">
    <location>
        <begin position="300"/>
        <end position="385"/>
    </location>
</feature>
<dbReference type="Gene3D" id="2.60.40.10">
    <property type="entry name" value="Immunoglobulins"/>
    <property type="match status" value="1"/>
</dbReference>
<gene>
    <name evidence="2" type="ORF">UABAM_01362</name>
</gene>
<dbReference type="OrthoDB" id="242247at2"/>
<proteinExistence type="predicted"/>
<dbReference type="InterPro" id="IPR013783">
    <property type="entry name" value="Ig-like_fold"/>
</dbReference>
<dbReference type="EMBL" id="AP019860">
    <property type="protein sequence ID" value="BBM83019.1"/>
    <property type="molecule type" value="Genomic_DNA"/>
</dbReference>
<protein>
    <recommendedName>
        <fullName evidence="1">DUF11 domain-containing protein</fullName>
    </recommendedName>
</protein>
<dbReference type="RefSeq" id="WP_151967244.1">
    <property type="nucleotide sequence ID" value="NZ_AP019860.1"/>
</dbReference>
<dbReference type="PANTHER" id="PTHR12697:SF20">
    <property type="entry name" value="HEAT REPEAT-CONTAINING PROTEIN 4"/>
    <property type="match status" value="1"/>
</dbReference>
<reference evidence="2 3" key="1">
    <citation type="submission" date="2019-08" db="EMBL/GenBank/DDBJ databases">
        <title>Complete genome sequence of Candidatus Uab amorphum.</title>
        <authorList>
            <person name="Shiratori T."/>
            <person name="Suzuki S."/>
            <person name="Kakizawa Y."/>
            <person name="Ishida K."/>
        </authorList>
    </citation>
    <scope>NUCLEOTIDE SEQUENCE [LARGE SCALE GENOMIC DNA]</scope>
    <source>
        <strain evidence="2 3">SRT547</strain>
    </source>
</reference>
<dbReference type="Gene3D" id="1.25.10.10">
    <property type="entry name" value="Leucine-rich Repeat Variant"/>
    <property type="match status" value="2"/>
</dbReference>
<dbReference type="Pfam" id="PF01345">
    <property type="entry name" value="DUF11"/>
    <property type="match status" value="1"/>
</dbReference>
<dbReference type="PANTHER" id="PTHR12697">
    <property type="entry name" value="PBS LYASE HEAT-LIKE PROTEIN"/>
    <property type="match status" value="1"/>
</dbReference>
<keyword evidence="3" id="KW-1185">Reference proteome</keyword>
<organism evidence="2 3">
    <name type="scientific">Uabimicrobium amorphum</name>
    <dbReference type="NCBI Taxonomy" id="2596890"/>
    <lineage>
        <taxon>Bacteria</taxon>
        <taxon>Pseudomonadati</taxon>
        <taxon>Planctomycetota</taxon>
        <taxon>Candidatus Uabimicrobiia</taxon>
        <taxon>Candidatus Uabimicrobiales</taxon>
        <taxon>Candidatus Uabimicrobiaceae</taxon>
        <taxon>Candidatus Uabimicrobium</taxon>
    </lineage>
</organism>
<sequence>MKIKWLIFIFFSTFLCAEYFYDNTIVPWNVRREMERVLHKTPQNAPQKLATLLEQTTDIFVKNRIAATKAISELGIVNDKVINALIIRLENNPSEGVKKWTALAFGNLGIKTPRTTEHLKKLAKDPSHHVRHAAAMALAELQEQEVILGLMKSHDPTDREVAARSFVYMGRKAQKFLTHIAKLSRDENVHVQREAMWALNNISQYTNICDKIKTTIEKAQSVQRKEREAAFEKLFLLGSGAIPVILELASHQNKQVRQKAIDIIAQVQQKQQKIIWEEQQRLQDYIKSQLGNYKLTTTFVGEKQLKTGNAYKYKLVIENQGPDVAHDVLVRINLPNNLYFRGRTSTETRWEIGSLAAKTPRTYSFTVVPVLPGKQKISISTNSATNNKKHYTHPIVVSKAPQQNRKDFAMEIIGERSMQMHDTATYRIAVKNLRSETKKNLQLHIILPFHCREGKKRNGSYTEYEILELQAEQIYQKTIHLTGNFPGEGALKVVLIDEKYVQQQTKAVEVIGQTLYKEVLAAQNPMGIDIKFAINKTKYVVNENFRCSVSLHNKTDKTIENFDLNVTFPKNINPNNRGAGPRIFLWPDISLAPNSTKNVYVDCEMLEEGEAAFKVFLEKNNKEVFHFFKKIMIEK</sequence>
<evidence type="ECO:0000259" key="1">
    <source>
        <dbReference type="Pfam" id="PF01345"/>
    </source>
</evidence>
<dbReference type="SUPFAM" id="SSF48371">
    <property type="entry name" value="ARM repeat"/>
    <property type="match status" value="1"/>
</dbReference>
<dbReference type="Pfam" id="PF13646">
    <property type="entry name" value="HEAT_2"/>
    <property type="match status" value="1"/>
</dbReference>
<dbReference type="InterPro" id="IPR011989">
    <property type="entry name" value="ARM-like"/>
</dbReference>
<dbReference type="AlphaFoldDB" id="A0A5S9F302"/>
<dbReference type="InterPro" id="IPR001434">
    <property type="entry name" value="OmcB-like_DUF11"/>
</dbReference>
<name>A0A5S9F302_UABAM</name>
<dbReference type="InterPro" id="IPR016024">
    <property type="entry name" value="ARM-type_fold"/>
</dbReference>
<dbReference type="Proteomes" id="UP000326354">
    <property type="component" value="Chromosome"/>
</dbReference>